<dbReference type="Proteomes" id="UP000037594">
    <property type="component" value="Unassembled WGS sequence"/>
</dbReference>
<dbReference type="OrthoDB" id="4641141at2"/>
<protein>
    <submittedName>
        <fullName evidence="1">Uncharacterized protein</fullName>
    </submittedName>
</protein>
<dbReference type="AlphaFoldDB" id="A0A0J8U4J8"/>
<dbReference type="PATRIC" id="fig|451644.5.peg.4735"/>
<name>A0A0J8U4J8_9MYCO</name>
<comment type="caution">
    <text evidence="1">The sequence shown here is derived from an EMBL/GenBank/DDBJ whole genome shotgun (WGS) entry which is preliminary data.</text>
</comment>
<evidence type="ECO:0000313" key="2">
    <source>
        <dbReference type="Proteomes" id="UP000037594"/>
    </source>
</evidence>
<sequence length="152" mass="16048">MPGGLGGVGAAPAIGTLSGGAGGGVKDEHFNKPLLFRLLSVSNRNSKYEKTEVLAPTVDYIVLDPATGTFEEVKNVTIMQKNIRNDLVAEYQRGVQAVAAVATLYQGSGDNPAKVLRQLDDTNAGGYLAADALAYLRQAAIDQFHWWAADAA</sequence>
<gene>
    <name evidence="1" type="ORF">ACT17_22935</name>
</gene>
<organism evidence="1 2">
    <name type="scientific">Mycolicibacterium conceptionense</name>
    <dbReference type="NCBI Taxonomy" id="451644"/>
    <lineage>
        <taxon>Bacteria</taxon>
        <taxon>Bacillati</taxon>
        <taxon>Actinomycetota</taxon>
        <taxon>Actinomycetes</taxon>
        <taxon>Mycobacteriales</taxon>
        <taxon>Mycobacteriaceae</taxon>
        <taxon>Mycolicibacterium</taxon>
    </lineage>
</organism>
<proteinExistence type="predicted"/>
<evidence type="ECO:0000313" key="1">
    <source>
        <dbReference type="EMBL" id="KMV15997.1"/>
    </source>
</evidence>
<reference evidence="1 2" key="1">
    <citation type="submission" date="2015-06" db="EMBL/GenBank/DDBJ databases">
        <title>Genome sequence of Mycobacterium conceptionense strain MLE.</title>
        <authorList>
            <person name="Greninger A.L."/>
            <person name="Cunningham G."/>
            <person name="Chiu C.Y."/>
            <person name="Miller S."/>
        </authorList>
    </citation>
    <scope>NUCLEOTIDE SEQUENCE [LARGE SCALE GENOMIC DNA]</scope>
    <source>
        <strain evidence="1 2">MLE</strain>
    </source>
</reference>
<dbReference type="EMBL" id="LFOD01000025">
    <property type="protein sequence ID" value="KMV15997.1"/>
    <property type="molecule type" value="Genomic_DNA"/>
</dbReference>
<accession>A0A0J8U4J8</accession>